<dbReference type="EMBL" id="CAJVPI010002567">
    <property type="protein sequence ID" value="CAG8645868.1"/>
    <property type="molecule type" value="Genomic_DNA"/>
</dbReference>
<sequence length="134" mass="14619">MSFSLKIEKAYRAIVNLSSTAGDMGILAKHLATIQQLKPGVVGVVENPTTTKKFFSRLSTPLEHFSIEAIRANLAEAQRLSASSTTEQNALLQRLNLRSLKRVDSSNRSGMRLAGFYARFGYGMGPGARKDSSL</sequence>
<keyword evidence="2" id="KW-1185">Reference proteome</keyword>
<reference evidence="1" key="1">
    <citation type="submission" date="2021-06" db="EMBL/GenBank/DDBJ databases">
        <authorList>
            <person name="Kallberg Y."/>
            <person name="Tangrot J."/>
            <person name="Rosling A."/>
        </authorList>
    </citation>
    <scope>NUCLEOTIDE SEQUENCE</scope>
    <source>
        <strain evidence="1">BR232B</strain>
    </source>
</reference>
<organism evidence="1 2">
    <name type="scientific">Paraglomus brasilianum</name>
    <dbReference type="NCBI Taxonomy" id="144538"/>
    <lineage>
        <taxon>Eukaryota</taxon>
        <taxon>Fungi</taxon>
        <taxon>Fungi incertae sedis</taxon>
        <taxon>Mucoromycota</taxon>
        <taxon>Glomeromycotina</taxon>
        <taxon>Glomeromycetes</taxon>
        <taxon>Paraglomerales</taxon>
        <taxon>Paraglomeraceae</taxon>
        <taxon>Paraglomus</taxon>
    </lineage>
</organism>
<dbReference type="Proteomes" id="UP000789739">
    <property type="component" value="Unassembled WGS sequence"/>
</dbReference>
<dbReference type="OrthoDB" id="270171at2759"/>
<dbReference type="SUPFAM" id="SSF51344">
    <property type="entry name" value="Epsilon subunit of F1F0-ATP synthase N-terminal domain"/>
    <property type="match status" value="1"/>
</dbReference>
<protein>
    <submittedName>
        <fullName evidence="1">5372_t:CDS:1</fullName>
    </submittedName>
</protein>
<proteinExistence type="predicted"/>
<dbReference type="InterPro" id="IPR036771">
    <property type="entry name" value="ATPsynth_dsu/esu_N"/>
</dbReference>
<feature type="non-terminal residue" evidence="1">
    <location>
        <position position="1"/>
    </location>
</feature>
<evidence type="ECO:0000313" key="1">
    <source>
        <dbReference type="EMBL" id="CAG8645868.1"/>
    </source>
</evidence>
<accession>A0A9N9H444</accession>
<name>A0A9N9H444_9GLOM</name>
<comment type="caution">
    <text evidence="1">The sequence shown here is derived from an EMBL/GenBank/DDBJ whole genome shotgun (WGS) entry which is preliminary data.</text>
</comment>
<dbReference type="AlphaFoldDB" id="A0A9N9H444"/>
<gene>
    <name evidence="1" type="ORF">PBRASI_LOCUS10023</name>
</gene>
<dbReference type="Gene3D" id="2.60.15.10">
    <property type="entry name" value="F0F1 ATP synthase delta/epsilon subunit, N-terminal"/>
    <property type="match status" value="1"/>
</dbReference>
<evidence type="ECO:0000313" key="2">
    <source>
        <dbReference type="Proteomes" id="UP000789739"/>
    </source>
</evidence>